<keyword evidence="4" id="KW-0554">One-carbon metabolism</keyword>
<evidence type="ECO:0000256" key="4">
    <source>
        <dbReference type="ARBA" id="ARBA00022563"/>
    </source>
</evidence>
<dbReference type="Gene3D" id="3.90.190.20">
    <property type="entry name" value="Mur ligase, C-terminal domain"/>
    <property type="match status" value="1"/>
</dbReference>
<keyword evidence="8" id="KW-0067">ATP-binding</keyword>
<dbReference type="PROSITE" id="PS01011">
    <property type="entry name" value="FOLYLPOLYGLU_SYNT_1"/>
    <property type="match status" value="1"/>
</dbReference>
<dbReference type="PANTHER" id="PTHR11136:SF5">
    <property type="entry name" value="FOLYLPOLYGLUTAMATE SYNTHASE, MITOCHONDRIAL"/>
    <property type="match status" value="1"/>
</dbReference>
<evidence type="ECO:0000256" key="10">
    <source>
        <dbReference type="ARBA" id="ARBA00030592"/>
    </source>
</evidence>
<evidence type="ECO:0000256" key="1">
    <source>
        <dbReference type="ARBA" id="ARBA00005150"/>
    </source>
</evidence>
<dbReference type="GO" id="GO:0005739">
    <property type="term" value="C:mitochondrion"/>
    <property type="evidence" value="ECO:0007669"/>
    <property type="project" value="TreeGrafter"/>
</dbReference>
<dbReference type="EC" id="6.3.2.17" evidence="3"/>
<keyword evidence="5" id="KW-0436">Ligase</keyword>
<evidence type="ECO:0000256" key="11">
    <source>
        <dbReference type="ARBA" id="ARBA00030876"/>
    </source>
</evidence>
<organism evidence="13">
    <name type="scientific">Arion vulgaris</name>
    <dbReference type="NCBI Taxonomy" id="1028688"/>
    <lineage>
        <taxon>Eukaryota</taxon>
        <taxon>Metazoa</taxon>
        <taxon>Spiralia</taxon>
        <taxon>Lophotrochozoa</taxon>
        <taxon>Mollusca</taxon>
        <taxon>Gastropoda</taxon>
        <taxon>Heterobranchia</taxon>
        <taxon>Euthyneura</taxon>
        <taxon>Panpulmonata</taxon>
        <taxon>Eupulmonata</taxon>
        <taxon>Stylommatophora</taxon>
        <taxon>Helicina</taxon>
        <taxon>Arionoidea</taxon>
        <taxon>Arionidae</taxon>
        <taxon>Arion</taxon>
    </lineage>
</organism>
<accession>A0A0B7AGQ5</accession>
<dbReference type="Gene3D" id="3.40.1190.10">
    <property type="entry name" value="Mur-like, catalytic domain"/>
    <property type="match status" value="1"/>
</dbReference>
<gene>
    <name evidence="13" type="primary">ORF119555</name>
</gene>
<dbReference type="NCBIfam" id="TIGR01499">
    <property type="entry name" value="folC"/>
    <property type="match status" value="1"/>
</dbReference>
<keyword evidence="7" id="KW-0547">Nucleotide-binding</keyword>
<evidence type="ECO:0000256" key="12">
    <source>
        <dbReference type="ARBA" id="ARBA00047493"/>
    </source>
</evidence>
<evidence type="ECO:0000256" key="3">
    <source>
        <dbReference type="ARBA" id="ARBA00013025"/>
    </source>
</evidence>
<dbReference type="UniPathway" id="UPA00850"/>
<dbReference type="GO" id="GO:0005829">
    <property type="term" value="C:cytosol"/>
    <property type="evidence" value="ECO:0007669"/>
    <property type="project" value="TreeGrafter"/>
</dbReference>
<dbReference type="InterPro" id="IPR001645">
    <property type="entry name" value="Folylpolyglutamate_synth"/>
</dbReference>
<protein>
    <recommendedName>
        <fullName evidence="3">tetrahydrofolate synthase</fullName>
        <ecNumber evidence="3">6.3.2.17</ecNumber>
    </recommendedName>
    <alternativeName>
        <fullName evidence="11">Folylpoly-gamma-glutamate synthetase</fullName>
    </alternativeName>
    <alternativeName>
        <fullName evidence="10">Tetrahydrofolylpolyglutamate synthase</fullName>
    </alternativeName>
</protein>
<name>A0A0B7AGQ5_9EUPU</name>
<evidence type="ECO:0000256" key="7">
    <source>
        <dbReference type="ARBA" id="ARBA00022741"/>
    </source>
</evidence>
<dbReference type="InterPro" id="IPR036615">
    <property type="entry name" value="Mur_ligase_C_dom_sf"/>
</dbReference>
<evidence type="ECO:0000256" key="2">
    <source>
        <dbReference type="ARBA" id="ARBA00008276"/>
    </source>
</evidence>
<dbReference type="InterPro" id="IPR018109">
    <property type="entry name" value="Folylpolyglutamate_synth_CS"/>
</dbReference>
<dbReference type="EMBL" id="HACG01033329">
    <property type="protein sequence ID" value="CEK80194.1"/>
    <property type="molecule type" value="Transcribed_RNA"/>
</dbReference>
<dbReference type="GO" id="GO:0006730">
    <property type="term" value="P:one-carbon metabolic process"/>
    <property type="evidence" value="ECO:0007669"/>
    <property type="project" value="UniProtKB-KW"/>
</dbReference>
<evidence type="ECO:0000313" key="13">
    <source>
        <dbReference type="EMBL" id="CEK80194.1"/>
    </source>
</evidence>
<dbReference type="GO" id="GO:0004326">
    <property type="term" value="F:tetrahydrofolylpolyglutamate synthase activity"/>
    <property type="evidence" value="ECO:0007669"/>
    <property type="project" value="UniProtKB-EC"/>
</dbReference>
<proteinExistence type="inferred from homology"/>
<reference evidence="13" key="1">
    <citation type="submission" date="2014-12" db="EMBL/GenBank/DDBJ databases">
        <title>Insight into the proteome of Arion vulgaris.</title>
        <authorList>
            <person name="Aradska J."/>
            <person name="Bulat T."/>
            <person name="Smidak R."/>
            <person name="Sarate P."/>
            <person name="Gangsoo J."/>
            <person name="Sialana F."/>
            <person name="Bilban M."/>
            <person name="Lubec G."/>
        </authorList>
    </citation>
    <scope>NUCLEOTIDE SEQUENCE</scope>
    <source>
        <tissue evidence="13">Skin</tissue>
    </source>
</reference>
<comment type="similarity">
    <text evidence="2">Belongs to the folylpolyglutamate synthase family.</text>
</comment>
<evidence type="ECO:0000256" key="6">
    <source>
        <dbReference type="ARBA" id="ARBA00022723"/>
    </source>
</evidence>
<dbReference type="InterPro" id="IPR036565">
    <property type="entry name" value="Mur-like_cat_sf"/>
</dbReference>
<comment type="pathway">
    <text evidence="1">Cofactor biosynthesis; tetrahydrofolylpolyglutamate biosynthesis.</text>
</comment>
<dbReference type="PANTHER" id="PTHR11136">
    <property type="entry name" value="FOLYLPOLYGLUTAMATE SYNTHASE-RELATED"/>
    <property type="match status" value="1"/>
</dbReference>
<dbReference type="SUPFAM" id="SSF53244">
    <property type="entry name" value="MurD-like peptide ligases, peptide-binding domain"/>
    <property type="match status" value="1"/>
</dbReference>
<keyword evidence="9" id="KW-0460">Magnesium</keyword>
<dbReference type="GO" id="GO:0005524">
    <property type="term" value="F:ATP binding"/>
    <property type="evidence" value="ECO:0007669"/>
    <property type="project" value="UniProtKB-KW"/>
</dbReference>
<evidence type="ECO:0000256" key="9">
    <source>
        <dbReference type="ARBA" id="ARBA00022842"/>
    </source>
</evidence>
<evidence type="ECO:0000256" key="5">
    <source>
        <dbReference type="ARBA" id="ARBA00022598"/>
    </source>
</evidence>
<sequence>MRDMMARLEKEGRLDMLFVMMNSFLRRGGIQDHELEKISVIHIAGTKGKGSTSAFTESILRHHGYRTGLFTSPHMYQIRERICINGRPISEEKFCQYFWEIFKNFEDSVFDSSIEEGGTMPGFFDLITVMALRVFISEGVDVIVLEVGKGGYTDRTNFVRRPVVCGITSLALEHTESLGNTIEKIAWHKAGIIKTGRPVVTLQQDPKALQVILDIAKQKKAPVFIALPLPQSVLDEYSFSLGIKGPIQVQNAGLAVQLFRAWETWRGVSKPELVNGVTKMSCIEDIPRLHCGALEMNVIKGLSTCLLHGRTEIIRRDHVTYYLDFAHTQESMEHCAAWFDKTARQEAATISGKVARVLQFYCLSVKDPQKLLPILKNVNFDGAAFSWSMASEDEPLGQHSDQRYCKISAEEENTLVQQIESVWKSLCDHNTSQDSLHKDTEQISEQGFYKKYYPDSNGHISSARVKQDILHEFDAANENDFDHITNGYDSFPTDTNILANGDGVHINGMDSGVLSANVRASSNLEIMNIASENEMQFSNFETEQIPVLANGKEHRKVEKECSTFECALQALVWATQGKDPAVASSLKAAKELLPVAPSSMREADHIQVLVTGSSKLCGVVLSVLLPNMNN</sequence>
<evidence type="ECO:0000256" key="8">
    <source>
        <dbReference type="ARBA" id="ARBA00022840"/>
    </source>
</evidence>
<dbReference type="AlphaFoldDB" id="A0A0B7AGQ5"/>
<dbReference type="GO" id="GO:0046872">
    <property type="term" value="F:metal ion binding"/>
    <property type="evidence" value="ECO:0007669"/>
    <property type="project" value="UniProtKB-KW"/>
</dbReference>
<dbReference type="SUPFAM" id="SSF53623">
    <property type="entry name" value="MurD-like peptide ligases, catalytic domain"/>
    <property type="match status" value="1"/>
</dbReference>
<keyword evidence="6" id="KW-0479">Metal-binding</keyword>
<comment type="catalytic activity">
    <reaction evidence="12">
        <text>(6S)-5,6,7,8-tetrahydrofolyl-(gamma-L-Glu)(n) + L-glutamate + ATP = (6S)-5,6,7,8-tetrahydrofolyl-(gamma-L-Glu)(n+1) + ADP + phosphate + H(+)</text>
        <dbReference type="Rhea" id="RHEA:10580"/>
        <dbReference type="Rhea" id="RHEA-COMP:14738"/>
        <dbReference type="Rhea" id="RHEA-COMP:14740"/>
        <dbReference type="ChEBI" id="CHEBI:15378"/>
        <dbReference type="ChEBI" id="CHEBI:29985"/>
        <dbReference type="ChEBI" id="CHEBI:30616"/>
        <dbReference type="ChEBI" id="CHEBI:43474"/>
        <dbReference type="ChEBI" id="CHEBI:141005"/>
        <dbReference type="ChEBI" id="CHEBI:456216"/>
        <dbReference type="EC" id="6.3.2.17"/>
    </reaction>
</comment>